<dbReference type="GO" id="GO:0016491">
    <property type="term" value="F:oxidoreductase activity"/>
    <property type="evidence" value="ECO:0007669"/>
    <property type="project" value="UniProtKB-KW"/>
</dbReference>
<dbReference type="PROSITE" id="PS00862">
    <property type="entry name" value="OX2_COVAL_FAD"/>
    <property type="match status" value="1"/>
</dbReference>
<comment type="caution">
    <text evidence="8">The sequence shown here is derived from an EMBL/GenBank/DDBJ whole genome shotgun (WGS) entry which is preliminary data.</text>
</comment>
<evidence type="ECO:0000313" key="9">
    <source>
        <dbReference type="Proteomes" id="UP001558652"/>
    </source>
</evidence>
<dbReference type="InterPro" id="IPR031549">
    <property type="entry name" value="ASH"/>
</dbReference>
<dbReference type="Proteomes" id="UP001558652">
    <property type="component" value="Unassembled WGS sequence"/>
</dbReference>
<comment type="subcellular location">
    <subcellularLocation>
        <location evidence="1">Cytoplasm</location>
    </subcellularLocation>
</comment>
<protein>
    <submittedName>
        <fullName evidence="8">Uncharacterized protein</fullName>
    </submittedName>
</protein>
<dbReference type="InterPro" id="IPR006093">
    <property type="entry name" value="Oxy_OxRdtase_FAD_BS"/>
</dbReference>
<dbReference type="InterPro" id="IPR054089">
    <property type="entry name" value="Cep192-like_D3"/>
</dbReference>
<proteinExistence type="inferred from homology"/>
<dbReference type="Gene3D" id="2.60.40.10">
    <property type="entry name" value="Immunoglobulins"/>
    <property type="match status" value="11"/>
</dbReference>
<evidence type="ECO:0000313" key="8">
    <source>
        <dbReference type="EMBL" id="KAL1124206.1"/>
    </source>
</evidence>
<feature type="domain" description="Cep192-like" evidence="7">
    <location>
        <begin position="436"/>
        <end position="535"/>
    </location>
</feature>
<organism evidence="8 9">
    <name type="scientific">Ranatra chinensis</name>
    <dbReference type="NCBI Taxonomy" id="642074"/>
    <lineage>
        <taxon>Eukaryota</taxon>
        <taxon>Metazoa</taxon>
        <taxon>Ecdysozoa</taxon>
        <taxon>Arthropoda</taxon>
        <taxon>Hexapoda</taxon>
        <taxon>Insecta</taxon>
        <taxon>Pterygota</taxon>
        <taxon>Neoptera</taxon>
        <taxon>Paraneoptera</taxon>
        <taxon>Hemiptera</taxon>
        <taxon>Heteroptera</taxon>
        <taxon>Panheteroptera</taxon>
        <taxon>Nepomorpha</taxon>
        <taxon>Nepidae</taxon>
        <taxon>Ranatrinae</taxon>
        <taxon>Ranatra</taxon>
    </lineage>
</organism>
<dbReference type="GO" id="GO:0005929">
    <property type="term" value="C:cilium"/>
    <property type="evidence" value="ECO:0007669"/>
    <property type="project" value="UniProtKB-SubCell"/>
</dbReference>
<dbReference type="PANTHER" id="PTHR23053">
    <property type="entry name" value="DLEC1 DELETED IN LUNG AND ESOPHAGEAL CANCER 1"/>
    <property type="match status" value="1"/>
</dbReference>
<dbReference type="Pfam" id="PF22067">
    <property type="entry name" value="Cep192_D3"/>
    <property type="match status" value="1"/>
</dbReference>
<name>A0ABD0YAB0_9HEMI</name>
<evidence type="ECO:0000256" key="3">
    <source>
        <dbReference type="ARBA" id="ARBA00022490"/>
    </source>
</evidence>
<dbReference type="GO" id="GO:0005737">
    <property type="term" value="C:cytoplasm"/>
    <property type="evidence" value="ECO:0007669"/>
    <property type="project" value="UniProtKB-SubCell"/>
</dbReference>
<sequence>MEPHLIRFDRILLFRKESQSVRLTNECQLPLSWRFVNLEKIESKISVAKTEGTLEPYGSDVVYFTYHAQIVEECSREIRLLVYEKSWRGEPVKKLNLKFQIESYDVLIDVQFPDSESTYLNFGLMKIDEKKDKTFELKNLGNRDMLYRIDLENQPNSTVGSSEFLRISPVEGDLHKGSKVVRILVTAKCTEEVELSESSIINVQILTKRSSVEPETVATIPIAVSLKSSFSKFLIHPSLDLNFGCLEVGKKKYLDLTIENAGPFQLSYSIEALNAEDHKPKKPKRPESVPSTRAQTVKSCCCSTSRRGSKSITASKKSKNHQESQRNFQALGDTFSYEKPGKGVIKPSASATIKFESYPKSDKLVKETAQLIVTDPLPATRKPTLIDLSVVGCLPCVNFDDVNSIYREVLIVDDLDGFESDRKREMGLPFVVYSRSLDILDFRNVVIGSSHETRLVLTNTGQVTCKLTAQTDTDINEDEVFVVTPAAFTIEPYTSETVTVCFSPTLLKEVQCLMELILEMPKTIDEVKHSVTLRGSGHVPFVEITKPVITATNEKSFTDISVIDLGLTIVGFPLWKSFAFKNTSPVLCKIMMEILGNGQNYFDFKFEDSTRDLIKLLNPKGGLENSSVLSLGPGTEAEFVVWFPATLPSPGVPSECEVRLHTLYNPYEHLRVCFKAEAHAREVFFEGLDFSFSPDLVKKAGRSSSAQTPSSSVRLHDSVTYTLDFGRSTVGVGAMREFTLVNRSSSAVKFLWAKAADILLYPSAGHMQPLSSKVIYAFFFPHNAIHIQEVHVVCTVHKIVHPVEHRAADLGWDSHREFTEWMSRQNRKELRLEHMLSMVKEDAKEPDYSPIRGETPFSLLVLTSGLANYPQLNFPLEDVPFEETLLCQSQETEIALENVGEIPAHFAWRIQPRTWAPPLDGGGDEGEGESATRMLKGTCSMGRLDVDSLYPAWVSWNDSGDSVPAEGQPETSISEGHLNTLSVPANDQIPTSANICSHKLSDKNSLKKSECEMKGNAEAPSIGGYRCPFSITPESGIVEPKNTLICSLVFNPKQPLSFTADLICSVKNTNLPDFVVSISGIGVMSHCHIEIEETDYLKSKRRGIPGPEHPGLISGPILPETRVIEVRTIGVKHSFRKKFNLLNPTEEAYSYEWINVSESKLNHDLSAFSCPNPSGFIQGRRGVEVTFLFLPMKCGTFESLWTLLIPKFSIQQPVLFVGVTREPSVVTDPVQVNLRPTLCGVKTGGYFSLINREEMCLKYRIEECSLSCEEKYNCLDVEPMTGVLKAKSETPFRISYEPKRPGEVCFVVKCKVQKTDEPLSLKVCAKCFEVQPIVSYDLDGKGRRDLHSLSTNYIDLGQLTPRIPKVVNFYVTNVGKAPFYYDCETYPDQCQNGGVAIDCTNKKRELVTAQLRSNIALAVTALEKTQFDDIPFKIRITKGPEYEIKFRGNALVPAFKFSFSEYNFGLCLIQTSDTGYNTTTLCFSNVDESSIFFNLYAPFTNLCRIENVTPENKNFCVDLTTADVPPKTELEITITFCPRNNAECKERLQFLINGLYKHCIDVKGEGFYLSLSLANVADQLIDMGPVLVGKVAKRTVEVVNNSLGAIRLCFIRTDSVRVQPDEGIKVGRKKSTKLVVEYSPRERGQTIFDKVYYKCQDVEEPLLIVKGYGIGPDFTLDKTVLPFGATVVGCLNTLKVALSNRGDIGSRYSWDLGSASKYFTVKPPDGYSSPGSECVFEVSFYPDRIMKMVKNKVTCHLEGSSLDLTLTGTSVDLSSPTEMIDFKCPVRSSDLKAVAIDNATDELWVVHPILSGDYFTGDEVVKILPNTTGEYHIRYTPQTMTGGSAHTGSALFAYPDGTCAVYSLSGVADPPFPVDTLNWEFPCKSNYTATLELANWLQIPQRFSVEIVLLTKVQSHYIPNYNKHVEVLPHFKRDYNIQLYFYKPCKAVFKVSFTNENSKEYMFYLVNVRITECGSLGTLEMSTRVRCTATRDVFITNPTDEETVVAFLSPLPEVEALNTPLIIEPNSVGQLVLQYSPLVESDAKTVEVRCESRVLGSFPYELRLSALPPLPEEALVISAHFGSRTKTTIPVRNLSAFEANFKIKVNPSDISVQDRVIVPPKNVVSVEVTYEPSDMENHTANITVSSLEAGTFVYPVYATCLPPKPQGPYLLKPSAKAKINFRNVFKGKKTFTWAFDNPAFYSSKSSFVLESKKEAKIEVWMVSKEKMGDLRWEDIAVTGKMVVTATDPNRSNISWVYYLRGELT</sequence>
<dbReference type="InterPro" id="IPR033305">
    <property type="entry name" value="Hydin-like"/>
</dbReference>
<evidence type="ECO:0000256" key="5">
    <source>
        <dbReference type="SAM" id="MobiDB-lite"/>
    </source>
</evidence>
<evidence type="ECO:0000256" key="1">
    <source>
        <dbReference type="ARBA" id="ARBA00004496"/>
    </source>
</evidence>
<evidence type="ECO:0000259" key="7">
    <source>
        <dbReference type="Pfam" id="PF22067"/>
    </source>
</evidence>
<keyword evidence="3" id="KW-0963">Cytoplasm</keyword>
<dbReference type="EMBL" id="JBFDAA010000011">
    <property type="protein sequence ID" value="KAL1124206.1"/>
    <property type="molecule type" value="Genomic_DNA"/>
</dbReference>
<evidence type="ECO:0000256" key="4">
    <source>
        <dbReference type="ARBA" id="ARBA00023002"/>
    </source>
</evidence>
<feature type="compositionally biased region" description="Polar residues" evidence="5">
    <location>
        <begin position="305"/>
        <end position="315"/>
    </location>
</feature>
<evidence type="ECO:0000256" key="2">
    <source>
        <dbReference type="ARBA" id="ARBA00005466"/>
    </source>
</evidence>
<dbReference type="InterPro" id="IPR013783">
    <property type="entry name" value="Ig-like_fold"/>
</dbReference>
<keyword evidence="9" id="KW-1185">Reference proteome</keyword>
<reference evidence="8 9" key="1">
    <citation type="submission" date="2024-07" db="EMBL/GenBank/DDBJ databases">
        <title>Chromosome-level genome assembly of the water stick insect Ranatra chinensis (Heteroptera: Nepidae).</title>
        <authorList>
            <person name="Liu X."/>
        </authorList>
    </citation>
    <scope>NUCLEOTIDE SEQUENCE [LARGE SCALE GENOMIC DNA]</scope>
    <source>
        <strain evidence="8">Cailab_2021Rc</strain>
        <tissue evidence="8">Muscle</tissue>
    </source>
</reference>
<dbReference type="PANTHER" id="PTHR23053:SF0">
    <property type="entry name" value="HYDROCEPHALUS-INDUCING PROTEIN HOMOLOG"/>
    <property type="match status" value="1"/>
</dbReference>
<keyword evidence="4" id="KW-0560">Oxidoreductase</keyword>
<evidence type="ECO:0000259" key="6">
    <source>
        <dbReference type="Pfam" id="PF15780"/>
    </source>
</evidence>
<gene>
    <name evidence="8" type="ORF">AAG570_001976</name>
</gene>
<feature type="region of interest" description="Disordered" evidence="5">
    <location>
        <begin position="305"/>
        <end position="325"/>
    </location>
</feature>
<accession>A0ABD0YAB0</accession>
<dbReference type="Pfam" id="PF15780">
    <property type="entry name" value="ASH"/>
    <property type="match status" value="1"/>
</dbReference>
<comment type="similarity">
    <text evidence="2">Belongs to the oxygen-dependent FAD-linked oxidoreductase family.</text>
</comment>
<feature type="domain" description="Abnormal spindle-like microcephaly-associated protein ASH" evidence="6">
    <location>
        <begin position="1505"/>
        <end position="1558"/>
    </location>
</feature>